<feature type="compositionally biased region" description="Polar residues" evidence="1">
    <location>
        <begin position="49"/>
        <end position="59"/>
    </location>
</feature>
<feature type="region of interest" description="Disordered" evidence="1">
    <location>
        <begin position="47"/>
        <end position="72"/>
    </location>
</feature>
<reference evidence="2 3" key="1">
    <citation type="submission" date="2016-10" db="EMBL/GenBank/DDBJ databases">
        <authorList>
            <person name="Cai Z."/>
        </authorList>
    </citation>
    <scope>NUCLEOTIDE SEQUENCE [LARGE SCALE GENOMIC DNA]</scope>
</reference>
<dbReference type="EMBL" id="FNXT01000719">
    <property type="protein sequence ID" value="SZX66611.1"/>
    <property type="molecule type" value="Genomic_DNA"/>
</dbReference>
<protein>
    <submittedName>
        <fullName evidence="2">Uncharacterized protein</fullName>
    </submittedName>
</protein>
<sequence length="72" mass="7841">MCMVQVVPGKADKKPDSHEHALQAYSNGQAVPYSYTLRVVQHEGARATRVQSAKTQSSPGYIRNESGGMFTS</sequence>
<evidence type="ECO:0000256" key="1">
    <source>
        <dbReference type="SAM" id="MobiDB-lite"/>
    </source>
</evidence>
<accession>A0A383VN71</accession>
<evidence type="ECO:0000313" key="3">
    <source>
        <dbReference type="Proteomes" id="UP000256970"/>
    </source>
</evidence>
<organism evidence="2 3">
    <name type="scientific">Tetradesmus obliquus</name>
    <name type="common">Green alga</name>
    <name type="synonym">Acutodesmus obliquus</name>
    <dbReference type="NCBI Taxonomy" id="3088"/>
    <lineage>
        <taxon>Eukaryota</taxon>
        <taxon>Viridiplantae</taxon>
        <taxon>Chlorophyta</taxon>
        <taxon>core chlorophytes</taxon>
        <taxon>Chlorophyceae</taxon>
        <taxon>CS clade</taxon>
        <taxon>Sphaeropleales</taxon>
        <taxon>Scenedesmaceae</taxon>
        <taxon>Tetradesmus</taxon>
    </lineage>
</organism>
<dbReference type="Proteomes" id="UP000256970">
    <property type="component" value="Unassembled WGS sequence"/>
</dbReference>
<proteinExistence type="predicted"/>
<dbReference type="AlphaFoldDB" id="A0A383VN71"/>
<gene>
    <name evidence="2" type="ORF">BQ4739_LOCUS7010</name>
</gene>
<name>A0A383VN71_TETOB</name>
<dbReference type="STRING" id="3088.A0A383VN71"/>
<evidence type="ECO:0000313" key="2">
    <source>
        <dbReference type="EMBL" id="SZX66611.1"/>
    </source>
</evidence>
<keyword evidence="3" id="KW-1185">Reference proteome</keyword>